<keyword evidence="4" id="KW-1003">Cell membrane</keyword>
<dbReference type="SMART" id="SM01323">
    <property type="entry name" value="YajC"/>
    <property type="match status" value="1"/>
</dbReference>
<dbReference type="NCBIfam" id="TIGR00739">
    <property type="entry name" value="yajC"/>
    <property type="match status" value="1"/>
</dbReference>
<keyword evidence="6" id="KW-0653">Protein transport</keyword>
<dbReference type="RefSeq" id="WP_209701692.1">
    <property type="nucleotide sequence ID" value="NZ_JAGGLM010000005.1"/>
</dbReference>
<reference evidence="11 12" key="1">
    <citation type="submission" date="2021-03" db="EMBL/GenBank/DDBJ databases">
        <title>Genomic Encyclopedia of Type Strains, Phase IV (KMG-IV): sequencing the most valuable type-strain genomes for metagenomic binning, comparative biology and taxonomic classification.</title>
        <authorList>
            <person name="Goeker M."/>
        </authorList>
    </citation>
    <scope>NUCLEOTIDE SEQUENCE [LARGE SCALE GENOMIC DNA]</scope>
    <source>
        <strain evidence="11 12">DSM 28783</strain>
    </source>
</reference>
<dbReference type="InterPro" id="IPR003849">
    <property type="entry name" value="Preprotein_translocase_YajC"/>
</dbReference>
<gene>
    <name evidence="11" type="ORF">J2Z42_001171</name>
</gene>
<proteinExistence type="inferred from homology"/>
<comment type="similarity">
    <text evidence="2">Belongs to the YajC family.</text>
</comment>
<name>A0ABS4KUK0_9CLOT</name>
<evidence type="ECO:0000256" key="5">
    <source>
        <dbReference type="ARBA" id="ARBA00022692"/>
    </source>
</evidence>
<keyword evidence="9 10" id="KW-0472">Membrane</keyword>
<comment type="caution">
    <text evidence="11">The sequence shown here is derived from an EMBL/GenBank/DDBJ whole genome shotgun (WGS) entry which is preliminary data.</text>
</comment>
<dbReference type="Proteomes" id="UP001519307">
    <property type="component" value="Unassembled WGS sequence"/>
</dbReference>
<evidence type="ECO:0000256" key="2">
    <source>
        <dbReference type="ARBA" id="ARBA00006742"/>
    </source>
</evidence>
<evidence type="ECO:0000313" key="11">
    <source>
        <dbReference type="EMBL" id="MBP2032499.1"/>
    </source>
</evidence>
<keyword evidence="3" id="KW-0813">Transport</keyword>
<comment type="subcellular location">
    <subcellularLocation>
        <location evidence="1">Cell membrane</location>
        <topology evidence="1">Single-pass membrane protein</topology>
    </subcellularLocation>
</comment>
<evidence type="ECO:0000256" key="10">
    <source>
        <dbReference type="SAM" id="Phobius"/>
    </source>
</evidence>
<dbReference type="PRINTS" id="PR01853">
    <property type="entry name" value="YAJCTRNLCASE"/>
</dbReference>
<evidence type="ECO:0000256" key="6">
    <source>
        <dbReference type="ARBA" id="ARBA00022927"/>
    </source>
</evidence>
<keyword evidence="7 10" id="KW-1133">Transmembrane helix</keyword>
<dbReference type="PANTHER" id="PTHR33909">
    <property type="entry name" value="SEC TRANSLOCON ACCESSORY COMPLEX SUBUNIT YAJC"/>
    <property type="match status" value="1"/>
</dbReference>
<evidence type="ECO:0000313" key="12">
    <source>
        <dbReference type="Proteomes" id="UP001519307"/>
    </source>
</evidence>
<dbReference type="PANTHER" id="PTHR33909:SF1">
    <property type="entry name" value="SEC TRANSLOCON ACCESSORY COMPLEX SUBUNIT YAJC"/>
    <property type="match status" value="1"/>
</dbReference>
<keyword evidence="12" id="KW-1185">Reference proteome</keyword>
<keyword evidence="5 10" id="KW-0812">Transmembrane</keyword>
<evidence type="ECO:0000256" key="1">
    <source>
        <dbReference type="ARBA" id="ARBA00004162"/>
    </source>
</evidence>
<keyword evidence="8" id="KW-0811">Translocation</keyword>
<accession>A0ABS4KUK0</accession>
<sequence>MKNLGSFLPLLVVIVVCYLFMFLPESKRRKKYNKMISELKVNDQIVTKGGMIGKIINIQEKEITVQTGPDRVKIKLTKNSIFNVLSDKTKEDK</sequence>
<dbReference type="EMBL" id="JAGGLM010000005">
    <property type="protein sequence ID" value="MBP2032499.1"/>
    <property type="molecule type" value="Genomic_DNA"/>
</dbReference>
<protein>
    <submittedName>
        <fullName evidence="11">Preprotein translocase subunit YajC</fullName>
    </submittedName>
</protein>
<evidence type="ECO:0000256" key="8">
    <source>
        <dbReference type="ARBA" id="ARBA00023010"/>
    </source>
</evidence>
<evidence type="ECO:0000256" key="7">
    <source>
        <dbReference type="ARBA" id="ARBA00022989"/>
    </source>
</evidence>
<evidence type="ECO:0000256" key="4">
    <source>
        <dbReference type="ARBA" id="ARBA00022475"/>
    </source>
</evidence>
<feature type="transmembrane region" description="Helical" evidence="10">
    <location>
        <begin position="6"/>
        <end position="24"/>
    </location>
</feature>
<evidence type="ECO:0000256" key="3">
    <source>
        <dbReference type="ARBA" id="ARBA00022448"/>
    </source>
</evidence>
<dbReference type="Pfam" id="PF02699">
    <property type="entry name" value="YajC"/>
    <property type="match status" value="1"/>
</dbReference>
<organism evidence="11 12">
    <name type="scientific">Clostridium algifaecis</name>
    <dbReference type="NCBI Taxonomy" id="1472040"/>
    <lineage>
        <taxon>Bacteria</taxon>
        <taxon>Bacillati</taxon>
        <taxon>Bacillota</taxon>
        <taxon>Clostridia</taxon>
        <taxon>Eubacteriales</taxon>
        <taxon>Clostridiaceae</taxon>
        <taxon>Clostridium</taxon>
    </lineage>
</organism>
<evidence type="ECO:0000256" key="9">
    <source>
        <dbReference type="ARBA" id="ARBA00023136"/>
    </source>
</evidence>